<name>A0A7S1FVS0_9STRA</name>
<evidence type="ECO:0000313" key="1">
    <source>
        <dbReference type="EMBL" id="CAD8890636.1"/>
    </source>
</evidence>
<gene>
    <name evidence="1" type="ORF">CHYS00102_LOCUS17841</name>
</gene>
<protein>
    <submittedName>
        <fullName evidence="1">Uncharacterized protein</fullName>
    </submittedName>
</protein>
<organism evidence="1">
    <name type="scientific">Corethron hystrix</name>
    <dbReference type="NCBI Taxonomy" id="216773"/>
    <lineage>
        <taxon>Eukaryota</taxon>
        <taxon>Sar</taxon>
        <taxon>Stramenopiles</taxon>
        <taxon>Ochrophyta</taxon>
        <taxon>Bacillariophyta</taxon>
        <taxon>Coscinodiscophyceae</taxon>
        <taxon>Corethrophycidae</taxon>
        <taxon>Corethrales</taxon>
        <taxon>Corethraceae</taxon>
        <taxon>Corethron</taxon>
    </lineage>
</organism>
<reference evidence="1" key="1">
    <citation type="submission" date="2021-01" db="EMBL/GenBank/DDBJ databases">
        <authorList>
            <person name="Corre E."/>
            <person name="Pelletier E."/>
            <person name="Niang G."/>
            <person name="Scheremetjew M."/>
            <person name="Finn R."/>
            <person name="Kale V."/>
            <person name="Holt S."/>
            <person name="Cochrane G."/>
            <person name="Meng A."/>
            <person name="Brown T."/>
            <person name="Cohen L."/>
        </authorList>
    </citation>
    <scope>NUCLEOTIDE SEQUENCE</scope>
    <source>
        <strain evidence="1">308</strain>
    </source>
</reference>
<accession>A0A7S1FVS0</accession>
<proteinExistence type="predicted"/>
<sequence>MAAGYHKREGIKNWMEKTPNAKRYVFVGDNLLNACVVGFDEQLKNYQNARLDSTLSILWWDLIDSNGEEPNDESPTIQTGIRSSDFSCKKNYVSLLLALWASNATYEDLEEAMQKINNAPTSIQFKKVGESKTLVPMEQL</sequence>
<dbReference type="EMBL" id="HBFR01024907">
    <property type="protein sequence ID" value="CAD8890636.1"/>
    <property type="molecule type" value="Transcribed_RNA"/>
</dbReference>
<dbReference type="AlphaFoldDB" id="A0A7S1FVS0"/>